<name>A0A387BN63_9MICO</name>
<evidence type="ECO:0000313" key="3">
    <source>
        <dbReference type="Proteomes" id="UP000275069"/>
    </source>
</evidence>
<sequence length="369" mass="38276">MSPVAAALVVQAARRPKTIRNLLIAASVALLIVPAALVALPVSMVLAMGNGGGSSASLGTCVGDAPDLKAAGSVDGYGQAQLKIAATIISVGQQLNVPTQAQAIALMVAMGESGLRNLDHGDAVDNTTIGVFQQGAGYGSREQRLDPAQAARAFYERMLGVPDWQTTEPTLVAHAVQLNEDPDHYAPYLAPAEAVLAALTGSASASCQIPADAKAAAVLLVAAVNDGKLNFLDQRYEQQVIDMANGTAAPDCVIDAHVLQLIVVAVQSFQQVGVSDLNRRCTGETPGAGTASAHWKGKAVDFYALNHRDLTGANDLSIQLIHALDPYATHGSELGQSTCRLDAGDEVTGLINFTGDFPDTCNHLHVQVS</sequence>
<gene>
    <name evidence="2" type="ORF">D7I44_10215</name>
</gene>
<proteinExistence type="predicted"/>
<keyword evidence="3" id="KW-1185">Reference proteome</keyword>
<protein>
    <submittedName>
        <fullName evidence="2">Uncharacterized protein</fullName>
    </submittedName>
</protein>
<accession>A0A387BN63</accession>
<keyword evidence="1" id="KW-1133">Transmembrane helix</keyword>
<keyword evidence="1" id="KW-0812">Transmembrane</keyword>
<dbReference type="RefSeq" id="WP_120789404.1">
    <property type="nucleotide sequence ID" value="NZ_CP032624.1"/>
</dbReference>
<dbReference type="EMBL" id="CP032624">
    <property type="protein sequence ID" value="AYG03872.1"/>
    <property type="molecule type" value="Genomic_DNA"/>
</dbReference>
<dbReference type="KEGG" id="gry:D7I44_10215"/>
<evidence type="ECO:0000256" key="1">
    <source>
        <dbReference type="SAM" id="Phobius"/>
    </source>
</evidence>
<feature type="transmembrane region" description="Helical" evidence="1">
    <location>
        <begin position="22"/>
        <end position="48"/>
    </location>
</feature>
<dbReference type="AlphaFoldDB" id="A0A387BN63"/>
<organism evidence="2 3">
    <name type="scientific">Gryllotalpicola protaetiae</name>
    <dbReference type="NCBI Taxonomy" id="2419771"/>
    <lineage>
        <taxon>Bacteria</taxon>
        <taxon>Bacillati</taxon>
        <taxon>Actinomycetota</taxon>
        <taxon>Actinomycetes</taxon>
        <taxon>Micrococcales</taxon>
        <taxon>Microbacteriaceae</taxon>
        <taxon>Gryllotalpicola</taxon>
    </lineage>
</organism>
<keyword evidence="1" id="KW-0472">Membrane</keyword>
<reference evidence="2 3" key="1">
    <citation type="submission" date="2018-09" db="EMBL/GenBank/DDBJ databases">
        <title>Genome sequencing of strain 2DFW10M-5.</title>
        <authorList>
            <person name="Heo J."/>
            <person name="Kim S.-J."/>
            <person name="Kwon S.-W."/>
        </authorList>
    </citation>
    <scope>NUCLEOTIDE SEQUENCE [LARGE SCALE GENOMIC DNA]</scope>
    <source>
        <strain evidence="2 3">2DFW10M-5</strain>
    </source>
</reference>
<dbReference type="OrthoDB" id="4974465at2"/>
<evidence type="ECO:0000313" key="2">
    <source>
        <dbReference type="EMBL" id="AYG03872.1"/>
    </source>
</evidence>
<dbReference type="Proteomes" id="UP000275069">
    <property type="component" value="Chromosome"/>
</dbReference>